<dbReference type="InterPro" id="IPR001353">
    <property type="entry name" value="Proteasome_sua/b"/>
</dbReference>
<protein>
    <submittedName>
        <fullName evidence="2">26S proteasome SU A5</fullName>
    </submittedName>
</protein>
<dbReference type="InterPro" id="IPR029055">
    <property type="entry name" value="Ntn_hydrolases_N"/>
</dbReference>
<dbReference type="AlphaFoldDB" id="Q98RV9"/>
<dbReference type="GO" id="GO:0051603">
    <property type="term" value="P:proteolysis involved in protein catabolic process"/>
    <property type="evidence" value="ECO:0007669"/>
    <property type="project" value="InterPro"/>
</dbReference>
<gene>
    <name evidence="2" type="primary">prsA5</name>
</gene>
<organism evidence="2 3">
    <name type="scientific">Guillardia theta</name>
    <name type="common">Cryptophyte</name>
    <name type="synonym">Cryptomonas phi</name>
    <dbReference type="NCBI Taxonomy" id="55529"/>
    <lineage>
        <taxon>Eukaryota</taxon>
        <taxon>Cryptophyceae</taxon>
        <taxon>Pyrenomonadales</taxon>
        <taxon>Geminigeraceae</taxon>
        <taxon>Guillardia</taxon>
    </lineage>
</organism>
<dbReference type="SUPFAM" id="SSF56235">
    <property type="entry name" value="N-terminal nucleophile aminohydrolases (Ntn hydrolases)"/>
    <property type="match status" value="1"/>
</dbReference>
<evidence type="ECO:0000313" key="3">
    <source>
        <dbReference type="Proteomes" id="UP000242167"/>
    </source>
</evidence>
<sequence length="232" mass="26322">MSFNIFLSPEGRLKDLEYAQEAANLGSTSCGIKTKDFIFILSERKKKKSLDYLNDQKIYVLDKNKGCCVSGLISDSRKIIDNVRIYCENKYFLINSYPSIEECSNLINNLITSYNTNNDVNKISPRPLGTSFLLFGKSNKKLELIKVDPSGRYIKDKILAIGEGSKDVLIILQEGYRSNMKKIEAKTLAFKTLRAISESILNEKNVEAAQISESNTLRILFKEEINQILKLI</sequence>
<dbReference type="EMBL" id="AF165818">
    <property type="protein sequence ID" value="AAK39841.1"/>
    <property type="molecule type" value="Genomic_DNA"/>
</dbReference>
<keyword evidence="2" id="KW-0542">Nucleomorph</keyword>
<evidence type="ECO:0000313" key="2">
    <source>
        <dbReference type="EMBL" id="AAK39841.1"/>
    </source>
</evidence>
<dbReference type="PIR" id="F90088">
    <property type="entry name" value="F90088"/>
</dbReference>
<reference evidence="2 3" key="1">
    <citation type="journal article" date="2001" name="Nature">
        <title>The highly reduced genome of an enslaved algal nucleus.</title>
        <authorList>
            <person name="Douglas S."/>
            <person name="Zauner S."/>
            <person name="Fraunholz M."/>
            <person name="Beaton M."/>
            <person name="Penny S."/>
            <person name="Deng L."/>
            <person name="Wu X."/>
            <person name="Reith M."/>
            <person name="Cavalier-Smith T."/>
            <person name="Maier U."/>
        </authorList>
    </citation>
    <scope>NUCLEOTIDE SEQUENCE [LARGE SCALE GENOMIC DNA]</scope>
</reference>
<dbReference type="RefSeq" id="XP_001713546.1">
    <property type="nucleotide sequence ID" value="XM_001713494.1"/>
</dbReference>
<evidence type="ECO:0000256" key="1">
    <source>
        <dbReference type="ARBA" id="ARBA00022942"/>
    </source>
</evidence>
<geneLocation type="nucleomorph" evidence="2"/>
<name>Q98RV9_GUITH</name>
<dbReference type="PANTHER" id="PTHR11599">
    <property type="entry name" value="PROTEASOME SUBUNIT ALPHA/BETA"/>
    <property type="match status" value="1"/>
</dbReference>
<proteinExistence type="predicted"/>
<dbReference type="Pfam" id="PF00227">
    <property type="entry name" value="Proteasome"/>
    <property type="match status" value="1"/>
</dbReference>
<accession>Q98RV9</accession>
<keyword evidence="1 2" id="KW-0647">Proteasome</keyword>
<dbReference type="InterPro" id="IPR050115">
    <property type="entry name" value="Proteasome_alpha"/>
</dbReference>
<dbReference type="GO" id="GO:0005839">
    <property type="term" value="C:proteasome core complex"/>
    <property type="evidence" value="ECO:0007669"/>
    <property type="project" value="InterPro"/>
</dbReference>
<dbReference type="Proteomes" id="UP000242167">
    <property type="component" value="Nucleomorph 1"/>
</dbReference>
<dbReference type="GeneID" id="857329"/>
<dbReference type="Gene3D" id="3.60.20.10">
    <property type="entry name" value="Glutamine Phosphoribosylpyrophosphate, subunit 1, domain 1"/>
    <property type="match status" value="1"/>
</dbReference>